<keyword evidence="9" id="KW-1185">Reference proteome</keyword>
<feature type="domain" description="Ig-like" evidence="7">
    <location>
        <begin position="572"/>
        <end position="690"/>
    </location>
</feature>
<evidence type="ECO:0000313" key="8">
    <source>
        <dbReference type="EMBL" id="KZS05833.1"/>
    </source>
</evidence>
<dbReference type="Proteomes" id="UP000076858">
    <property type="component" value="Unassembled WGS sequence"/>
</dbReference>
<dbReference type="GO" id="GO:0004867">
    <property type="term" value="F:serine-type endopeptidase inhibitor activity"/>
    <property type="evidence" value="ECO:0007669"/>
    <property type="project" value="UniProtKB-KW"/>
</dbReference>
<dbReference type="PROSITE" id="PS50835">
    <property type="entry name" value="IG_LIKE"/>
    <property type="match status" value="1"/>
</dbReference>
<dbReference type="STRING" id="35525.A0A164NCG7"/>
<dbReference type="InterPro" id="IPR042178">
    <property type="entry name" value="Serpin_sf_1"/>
</dbReference>
<evidence type="ECO:0000256" key="1">
    <source>
        <dbReference type="ARBA" id="ARBA00022690"/>
    </source>
</evidence>
<accession>A0A164NCG7</accession>
<evidence type="ECO:0000256" key="4">
    <source>
        <dbReference type="SAM" id="MobiDB-lite"/>
    </source>
</evidence>
<dbReference type="EMBL" id="LRGB01002860">
    <property type="protein sequence ID" value="KZS05833.1"/>
    <property type="molecule type" value="Genomic_DNA"/>
</dbReference>
<dbReference type="InterPro" id="IPR023795">
    <property type="entry name" value="Serpin_CS"/>
</dbReference>
<dbReference type="InterPro" id="IPR036186">
    <property type="entry name" value="Serpin_sf"/>
</dbReference>
<dbReference type="SMART" id="SM00093">
    <property type="entry name" value="SERPIN"/>
    <property type="match status" value="1"/>
</dbReference>
<dbReference type="InterPro" id="IPR007110">
    <property type="entry name" value="Ig-like_dom"/>
</dbReference>
<sequence>MSVYLLIGGILLLPVSEQQLNEQILHRQSDVIAFNQQRRSAPQVVPFTFPSPSTGSSFSQPLPSFPQQQFNNFQFAPPVSLLTSRESLSRNQSQPLQQPQHNNNNGFSIPTAMLSLALDMGRCKDNAENDCASNTVFSPLSIASALTMLLMGSSGNSYNQLRAALGYHDNANDLDINGAYKFLMDRAKKLDVDAGSSILFNIANGLFSQKQSRFTDDYISKAKEYYHSEVSELDIIRNPYGSANIINKWVSDKTKGKITDILASLPPDTQLVVANAVYFNANWADPFAPDLTRREDFYNSPSEILSPLTMRTHSLVAYVESEELGCKMIGMPYKGEELGMFILLPLEKQGLASLNRLENKLTVEKLEQLFSRMEAKTVSISLPKFRIQKKLELKNALRGLGVTDLFSPSSADLSRMTTKSGVALDNIIHQTFIEVTESGTEAAAATVLNLSRDGPSKSFVANQPFLFVIRDIPSKAVLFFGRVIWLDTRIIFPVHIYNNGLRKRTLGSVLSIMVFQVVFFVVLLATANCQNPWPYPFQQQVPAPQQQNGPFRPHAGFMPLGSNGLQPFEGFPYGNTILHNNGPPQQVIPPPRMQLLRIQLACESIPARQPTLLRWVRRDSSTVASTAITIADGTNVVDPVHYAVNLENLPNGATRSVLTFLRPEPDSSQAAYYCQSVSSAASTAESREVYVIGNRQFVNANMAYHAADTFTGHWQQRSATGLVTEAVKLVTPNPIHLNDINQSGWMIYHEEDVQEHGTPPMNLRKSIIPPVVRNRSSLVTSDKPI</sequence>
<dbReference type="InterPro" id="IPR042185">
    <property type="entry name" value="Serpin_sf_2"/>
</dbReference>
<dbReference type="Pfam" id="PF00079">
    <property type="entry name" value="Serpin"/>
    <property type="match status" value="1"/>
</dbReference>
<comment type="caution">
    <text evidence="8">The sequence shown here is derived from an EMBL/GenBank/DDBJ whole genome shotgun (WGS) entry which is preliminary data.</text>
</comment>
<keyword evidence="2" id="KW-0722">Serine protease inhibitor</keyword>
<feature type="signal peptide" evidence="6">
    <location>
        <begin position="1"/>
        <end position="17"/>
    </location>
</feature>
<dbReference type="PANTHER" id="PTHR11461:SF342">
    <property type="entry name" value="SERINE PROTEASE INHIBITOR 28DC"/>
    <property type="match status" value="1"/>
</dbReference>
<dbReference type="PROSITE" id="PS00284">
    <property type="entry name" value="SERPIN"/>
    <property type="match status" value="1"/>
</dbReference>
<evidence type="ECO:0000259" key="7">
    <source>
        <dbReference type="PROSITE" id="PS50835"/>
    </source>
</evidence>
<feature type="transmembrane region" description="Helical" evidence="5">
    <location>
        <begin position="476"/>
        <end position="497"/>
    </location>
</feature>
<keyword evidence="5" id="KW-0472">Membrane</keyword>
<dbReference type="PANTHER" id="PTHR11461">
    <property type="entry name" value="SERINE PROTEASE INHIBITOR, SERPIN"/>
    <property type="match status" value="1"/>
</dbReference>
<feature type="region of interest" description="Disordered" evidence="4">
    <location>
        <begin position="86"/>
        <end position="105"/>
    </location>
</feature>
<feature type="compositionally biased region" description="Low complexity" evidence="4">
    <location>
        <begin position="91"/>
        <end position="105"/>
    </location>
</feature>
<keyword evidence="5" id="KW-1133">Transmembrane helix</keyword>
<dbReference type="Gene3D" id="2.30.39.10">
    <property type="entry name" value="Alpha-1-antitrypsin, domain 1"/>
    <property type="match status" value="1"/>
</dbReference>
<protein>
    <submittedName>
        <fullName evidence="8">Serpin B13</fullName>
    </submittedName>
</protein>
<evidence type="ECO:0000256" key="5">
    <source>
        <dbReference type="SAM" id="Phobius"/>
    </source>
</evidence>
<dbReference type="SUPFAM" id="SSF56574">
    <property type="entry name" value="Serpins"/>
    <property type="match status" value="1"/>
</dbReference>
<organism evidence="8 9">
    <name type="scientific">Daphnia magna</name>
    <dbReference type="NCBI Taxonomy" id="35525"/>
    <lineage>
        <taxon>Eukaryota</taxon>
        <taxon>Metazoa</taxon>
        <taxon>Ecdysozoa</taxon>
        <taxon>Arthropoda</taxon>
        <taxon>Crustacea</taxon>
        <taxon>Branchiopoda</taxon>
        <taxon>Diplostraca</taxon>
        <taxon>Cladocera</taxon>
        <taxon>Anomopoda</taxon>
        <taxon>Daphniidae</taxon>
        <taxon>Daphnia</taxon>
    </lineage>
</organism>
<proteinExistence type="inferred from homology"/>
<keyword evidence="1" id="KW-0646">Protease inhibitor</keyword>
<dbReference type="CDD" id="cd00172">
    <property type="entry name" value="serpin"/>
    <property type="match status" value="1"/>
</dbReference>
<dbReference type="GO" id="GO:0005615">
    <property type="term" value="C:extracellular space"/>
    <property type="evidence" value="ECO:0007669"/>
    <property type="project" value="InterPro"/>
</dbReference>
<keyword evidence="6" id="KW-0732">Signal</keyword>
<comment type="similarity">
    <text evidence="3">Belongs to the serpin family.</text>
</comment>
<dbReference type="AlphaFoldDB" id="A0A164NCG7"/>
<feature type="chain" id="PRO_5007851978" evidence="6">
    <location>
        <begin position="18"/>
        <end position="785"/>
    </location>
</feature>
<feature type="transmembrane region" description="Helical" evidence="5">
    <location>
        <begin position="509"/>
        <end position="527"/>
    </location>
</feature>
<evidence type="ECO:0000256" key="3">
    <source>
        <dbReference type="RuleBase" id="RU000411"/>
    </source>
</evidence>
<dbReference type="InterPro" id="IPR023796">
    <property type="entry name" value="Serpin_dom"/>
</dbReference>
<evidence type="ECO:0000256" key="2">
    <source>
        <dbReference type="ARBA" id="ARBA00022900"/>
    </source>
</evidence>
<name>A0A164NCG7_9CRUS</name>
<gene>
    <name evidence="8" type="ORF">APZ42_030798</name>
</gene>
<dbReference type="OrthoDB" id="6348444at2759"/>
<dbReference type="InterPro" id="IPR000215">
    <property type="entry name" value="Serpin_fam"/>
</dbReference>
<keyword evidence="5" id="KW-0812">Transmembrane</keyword>
<evidence type="ECO:0000256" key="6">
    <source>
        <dbReference type="SAM" id="SignalP"/>
    </source>
</evidence>
<reference evidence="8 9" key="1">
    <citation type="submission" date="2016-03" db="EMBL/GenBank/DDBJ databases">
        <title>EvidentialGene: Evidence-directed Construction of Genes on Genomes.</title>
        <authorList>
            <person name="Gilbert D.G."/>
            <person name="Choi J.-H."/>
            <person name="Mockaitis K."/>
            <person name="Colbourne J."/>
            <person name="Pfrender M."/>
        </authorList>
    </citation>
    <scope>NUCLEOTIDE SEQUENCE [LARGE SCALE GENOMIC DNA]</scope>
    <source>
        <strain evidence="8 9">Xinb3</strain>
        <tissue evidence="8">Complete organism</tissue>
    </source>
</reference>
<evidence type="ECO:0000313" key="9">
    <source>
        <dbReference type="Proteomes" id="UP000076858"/>
    </source>
</evidence>
<dbReference type="Gene3D" id="3.30.497.10">
    <property type="entry name" value="Antithrombin, subunit I, domain 2"/>
    <property type="match status" value="1"/>
</dbReference>